<evidence type="ECO:0000313" key="2">
    <source>
        <dbReference type="EMBL" id="KAK2139974.1"/>
    </source>
</evidence>
<dbReference type="EMBL" id="JAODUP010001524">
    <property type="protein sequence ID" value="KAK2139974.1"/>
    <property type="molecule type" value="Genomic_DNA"/>
</dbReference>
<evidence type="ECO:0000256" key="1">
    <source>
        <dbReference type="SAM" id="SignalP"/>
    </source>
</evidence>
<name>A0AAD9MR49_9ANNE</name>
<evidence type="ECO:0000313" key="3">
    <source>
        <dbReference type="Proteomes" id="UP001208570"/>
    </source>
</evidence>
<feature type="signal peptide" evidence="1">
    <location>
        <begin position="1"/>
        <end position="23"/>
    </location>
</feature>
<accession>A0AAD9MR49</accession>
<organism evidence="2 3">
    <name type="scientific">Paralvinella palmiformis</name>
    <dbReference type="NCBI Taxonomy" id="53620"/>
    <lineage>
        <taxon>Eukaryota</taxon>
        <taxon>Metazoa</taxon>
        <taxon>Spiralia</taxon>
        <taxon>Lophotrochozoa</taxon>
        <taxon>Annelida</taxon>
        <taxon>Polychaeta</taxon>
        <taxon>Sedentaria</taxon>
        <taxon>Canalipalpata</taxon>
        <taxon>Terebellida</taxon>
        <taxon>Terebelliformia</taxon>
        <taxon>Alvinellidae</taxon>
        <taxon>Paralvinella</taxon>
    </lineage>
</organism>
<dbReference type="AlphaFoldDB" id="A0AAD9MR49"/>
<reference evidence="2" key="1">
    <citation type="journal article" date="2023" name="Mol. Biol. Evol.">
        <title>Third-Generation Sequencing Reveals the Adaptive Role of the Epigenome in Three Deep-Sea Polychaetes.</title>
        <authorList>
            <person name="Perez M."/>
            <person name="Aroh O."/>
            <person name="Sun Y."/>
            <person name="Lan Y."/>
            <person name="Juniper S.K."/>
            <person name="Young C.R."/>
            <person name="Angers B."/>
            <person name="Qian P.Y."/>
        </authorList>
    </citation>
    <scope>NUCLEOTIDE SEQUENCE</scope>
    <source>
        <strain evidence="2">P08H-3</strain>
    </source>
</reference>
<proteinExistence type="predicted"/>
<keyword evidence="1" id="KW-0732">Signal</keyword>
<comment type="caution">
    <text evidence="2">The sequence shown here is derived from an EMBL/GenBank/DDBJ whole genome shotgun (WGS) entry which is preliminary data.</text>
</comment>
<keyword evidence="3" id="KW-1185">Reference proteome</keyword>
<dbReference type="Proteomes" id="UP001208570">
    <property type="component" value="Unassembled WGS sequence"/>
</dbReference>
<gene>
    <name evidence="2" type="ORF">LSH36_1526g00015</name>
</gene>
<protein>
    <submittedName>
        <fullName evidence="2">Uncharacterized protein</fullName>
    </submittedName>
</protein>
<sequence length="91" mass="10457">MTSTTSTIITLLLMSLTMTRGHSRVLCLNKCLHIYGACAKQCDESRELIDPEVAAIFDGCESCRVDLAECRRNCPNWTIYDYEYEQKMRPE</sequence>
<feature type="chain" id="PRO_5042096619" evidence="1">
    <location>
        <begin position="24"/>
        <end position="91"/>
    </location>
</feature>